<dbReference type="Proteomes" id="UP001153636">
    <property type="component" value="Chromosome 1"/>
</dbReference>
<accession>A0A9P0G5I2</accession>
<gene>
    <name evidence="1" type="ORF">PSYICH_LOCUS499</name>
</gene>
<dbReference type="EMBL" id="OV651813">
    <property type="protein sequence ID" value="CAH1098721.1"/>
    <property type="molecule type" value="Genomic_DNA"/>
</dbReference>
<sequence length="114" mass="12618">MVLFTHAFTGCNTTSVPFGQGKTKITKLLSKSQVEFFLRPDSTPQAAREAGINCFVALYGGGNARDTLDFLRYTTFVNEHKSRLFVIDGRCSRSPCRKVLPPSAEVTGSQLEFH</sequence>
<protein>
    <submittedName>
        <fullName evidence="1">Uncharacterized protein</fullName>
    </submittedName>
</protein>
<dbReference type="AlphaFoldDB" id="A0A9P0G5I2"/>
<proteinExistence type="predicted"/>
<organism evidence="1 2">
    <name type="scientific">Psylliodes chrysocephalus</name>
    <dbReference type="NCBI Taxonomy" id="3402493"/>
    <lineage>
        <taxon>Eukaryota</taxon>
        <taxon>Metazoa</taxon>
        <taxon>Ecdysozoa</taxon>
        <taxon>Arthropoda</taxon>
        <taxon>Hexapoda</taxon>
        <taxon>Insecta</taxon>
        <taxon>Pterygota</taxon>
        <taxon>Neoptera</taxon>
        <taxon>Endopterygota</taxon>
        <taxon>Coleoptera</taxon>
        <taxon>Polyphaga</taxon>
        <taxon>Cucujiformia</taxon>
        <taxon>Chrysomeloidea</taxon>
        <taxon>Chrysomelidae</taxon>
        <taxon>Galerucinae</taxon>
        <taxon>Alticini</taxon>
        <taxon>Psylliodes</taxon>
    </lineage>
</organism>
<keyword evidence="2" id="KW-1185">Reference proteome</keyword>
<evidence type="ECO:0000313" key="2">
    <source>
        <dbReference type="Proteomes" id="UP001153636"/>
    </source>
</evidence>
<dbReference type="OrthoDB" id="6781249at2759"/>
<evidence type="ECO:0000313" key="1">
    <source>
        <dbReference type="EMBL" id="CAH1098721.1"/>
    </source>
</evidence>
<reference evidence="1" key="1">
    <citation type="submission" date="2022-01" db="EMBL/GenBank/DDBJ databases">
        <authorList>
            <person name="King R."/>
        </authorList>
    </citation>
    <scope>NUCLEOTIDE SEQUENCE</scope>
</reference>
<name>A0A9P0G5I2_9CUCU</name>